<dbReference type="AlphaFoldDB" id="A0A6F8YR45"/>
<evidence type="ECO:0000313" key="2">
    <source>
        <dbReference type="EMBL" id="BCB88321.1"/>
    </source>
</evidence>
<protein>
    <recommendedName>
        <fullName evidence="4">PPE family domain-containing protein</fullName>
    </recommendedName>
</protein>
<evidence type="ECO:0000313" key="3">
    <source>
        <dbReference type="Proteomes" id="UP000503011"/>
    </source>
</evidence>
<dbReference type="RefSeq" id="WP_173159688.1">
    <property type="nucleotide sequence ID" value="NZ_AP022871.1"/>
</dbReference>
<dbReference type="KEGG" id="psuu:Psuf_056340"/>
<reference evidence="2 3" key="1">
    <citation type="submission" date="2020-03" db="EMBL/GenBank/DDBJ databases">
        <title>Whole genome shotgun sequence of Phytohabitans suffuscus NBRC 105367.</title>
        <authorList>
            <person name="Komaki H."/>
            <person name="Tamura T."/>
        </authorList>
    </citation>
    <scope>NUCLEOTIDE SEQUENCE [LARGE SCALE GENOMIC DNA]</scope>
    <source>
        <strain evidence="2 3">NBRC 105367</strain>
    </source>
</reference>
<feature type="compositionally biased region" description="Low complexity" evidence="1">
    <location>
        <begin position="198"/>
        <end position="207"/>
    </location>
</feature>
<feature type="region of interest" description="Disordered" evidence="1">
    <location>
        <begin position="292"/>
        <end position="313"/>
    </location>
</feature>
<dbReference type="InterPro" id="IPR038332">
    <property type="entry name" value="PPE_sf"/>
</dbReference>
<dbReference type="Proteomes" id="UP000503011">
    <property type="component" value="Chromosome"/>
</dbReference>
<feature type="compositionally biased region" description="Gly residues" evidence="1">
    <location>
        <begin position="292"/>
        <end position="303"/>
    </location>
</feature>
<proteinExistence type="predicted"/>
<gene>
    <name evidence="2" type="ORF">Psuf_056340</name>
</gene>
<sequence length="347" mass="34850">MPDEYYERYRQLRHEELYRQLMAGSPKRLAKVEGAWRRAAESAESVATGLRADLARLAPRWEGKGSREFQYRIGLVVAFAQKLGEEAAALRIGLDLMSGALADAQRRVDQPAPVQTPARPDVSAGGVVDGSFGHVLATDEQAKARERIAALVARLAGEYALAEHRNWPAAVPEPPPGLPGSVGDGLTDGLTPVGGVEPPGRTPVGTGAPVTGTGTRLAGAGLTDAVAPAAGLTALANSPSPVAAPPPPPVALGGALPGLSGAAESGVRPAADGRGFAGAAAPVGAGIPPPVLGGGGMAGGGRPADGYAVTDPRLAGGAADWSEADRVAWSADDDSPPAVLGGRPASA</sequence>
<feature type="region of interest" description="Disordered" evidence="1">
    <location>
        <begin position="168"/>
        <end position="207"/>
    </location>
</feature>
<dbReference type="Gene3D" id="1.20.1260.20">
    <property type="entry name" value="PPE superfamily"/>
    <property type="match status" value="1"/>
</dbReference>
<feature type="region of interest" description="Disordered" evidence="1">
    <location>
        <begin position="326"/>
        <end position="347"/>
    </location>
</feature>
<keyword evidence="3" id="KW-1185">Reference proteome</keyword>
<name>A0A6F8YR45_9ACTN</name>
<accession>A0A6F8YR45</accession>
<organism evidence="2 3">
    <name type="scientific">Phytohabitans suffuscus</name>
    <dbReference type="NCBI Taxonomy" id="624315"/>
    <lineage>
        <taxon>Bacteria</taxon>
        <taxon>Bacillati</taxon>
        <taxon>Actinomycetota</taxon>
        <taxon>Actinomycetes</taxon>
        <taxon>Micromonosporales</taxon>
        <taxon>Micromonosporaceae</taxon>
    </lineage>
</organism>
<reference evidence="2 3" key="2">
    <citation type="submission" date="2020-03" db="EMBL/GenBank/DDBJ databases">
        <authorList>
            <person name="Ichikawa N."/>
            <person name="Kimura A."/>
            <person name="Kitahashi Y."/>
            <person name="Uohara A."/>
        </authorList>
    </citation>
    <scope>NUCLEOTIDE SEQUENCE [LARGE SCALE GENOMIC DNA]</scope>
    <source>
        <strain evidence="2 3">NBRC 105367</strain>
    </source>
</reference>
<dbReference type="EMBL" id="AP022871">
    <property type="protein sequence ID" value="BCB88321.1"/>
    <property type="molecule type" value="Genomic_DNA"/>
</dbReference>
<evidence type="ECO:0008006" key="4">
    <source>
        <dbReference type="Google" id="ProtNLM"/>
    </source>
</evidence>
<evidence type="ECO:0000256" key="1">
    <source>
        <dbReference type="SAM" id="MobiDB-lite"/>
    </source>
</evidence>